<keyword evidence="1 2" id="KW-0472">Membrane</keyword>
<gene>
    <name evidence="3" type="primary">atpI</name>
    <name evidence="3" type="ordered locus">RC1_3509</name>
</gene>
<dbReference type="PIRSF" id="PIRSF032126">
    <property type="entry name" value="F0F1_ATP_synthase_subunit_I"/>
    <property type="match status" value="1"/>
</dbReference>
<dbReference type="GO" id="GO:1902600">
    <property type="term" value="P:proton transmembrane transport"/>
    <property type="evidence" value="ECO:0007669"/>
    <property type="project" value="UniProtKB-KW"/>
</dbReference>
<dbReference type="STRING" id="414684.RC1_3509"/>
<keyword evidence="1" id="KW-0406">Ion transport</keyword>
<evidence type="ECO:0000256" key="1">
    <source>
        <dbReference type="PIRNR" id="PIRNR032126"/>
    </source>
</evidence>
<evidence type="ECO:0000313" key="4">
    <source>
        <dbReference type="Proteomes" id="UP000001591"/>
    </source>
</evidence>
<keyword evidence="1" id="KW-0813">Transport</keyword>
<dbReference type="GO" id="GO:0045259">
    <property type="term" value="C:proton-transporting ATP synthase complex"/>
    <property type="evidence" value="ECO:0007669"/>
    <property type="project" value="UniProtKB-UniRule"/>
</dbReference>
<dbReference type="InterPro" id="IPR032820">
    <property type="entry name" value="ATPase_put"/>
</dbReference>
<keyword evidence="2" id="KW-0812">Transmembrane</keyword>
<dbReference type="RefSeq" id="WP_012568645.1">
    <property type="nucleotide sequence ID" value="NC_011420.2"/>
</dbReference>
<evidence type="ECO:0000313" key="3">
    <source>
        <dbReference type="EMBL" id="ACJ00867.1"/>
    </source>
</evidence>
<reference evidence="3 4" key="1">
    <citation type="journal article" date="2010" name="BMC Genomics">
        <title>Metabolic flexibility revealed in the genome of the cyst-forming alpha-1 proteobacterium Rhodospirillum centenum.</title>
        <authorList>
            <person name="Lu Y.K."/>
            <person name="Marden J."/>
            <person name="Han M."/>
            <person name="Swingley W.D."/>
            <person name="Mastrian S.D."/>
            <person name="Chowdhury S.R."/>
            <person name="Hao J."/>
            <person name="Helmy T."/>
            <person name="Kim S."/>
            <person name="Kurdoglu A.A."/>
            <person name="Matthies H.J."/>
            <person name="Rollo D."/>
            <person name="Stothard P."/>
            <person name="Blankenship R.E."/>
            <person name="Bauer C.E."/>
            <person name="Touchman J.W."/>
        </authorList>
    </citation>
    <scope>NUCLEOTIDE SEQUENCE [LARGE SCALE GENOMIC DNA]</scope>
    <source>
        <strain evidence="4">ATCC 51521 / SW</strain>
    </source>
</reference>
<dbReference type="EMBL" id="CP000613">
    <property type="protein sequence ID" value="ACJ00867.1"/>
    <property type="molecule type" value="Genomic_DNA"/>
</dbReference>
<protein>
    <recommendedName>
        <fullName evidence="1">ATP synthase protein I</fullName>
    </recommendedName>
</protein>
<dbReference type="Proteomes" id="UP000001591">
    <property type="component" value="Chromosome"/>
</dbReference>
<dbReference type="KEGG" id="rce:RC1_3509"/>
<dbReference type="eggNOG" id="COG5336">
    <property type="taxonomic scope" value="Bacteria"/>
</dbReference>
<sequence>MTDDPDMTGDRTPPSLEEIEARLRRARRNAGIVTSSPDPGAEVDTRGGLGFGFRIGVELLAAMVVGVGGGLMIDRWLETAPWGLVVMFFLGAGAGVMNVFRAVTGAGYAVGFRHSAEAEGSEESRQDEGRGHRG</sequence>
<proteinExistence type="inferred from homology"/>
<accession>B6IX43</accession>
<dbReference type="AlphaFoldDB" id="B6IX43"/>
<dbReference type="InterPro" id="IPR016989">
    <property type="entry name" value="Atp1_alphaprobac"/>
</dbReference>
<feature type="transmembrane region" description="Helical" evidence="2">
    <location>
        <begin position="79"/>
        <end position="100"/>
    </location>
</feature>
<comment type="function">
    <text evidence="1">A possible function for this protein is to guide the assembly of the membrane sector of the ATPase enzyme complex.</text>
</comment>
<keyword evidence="1" id="KW-0375">Hydrogen ion transport</keyword>
<dbReference type="Pfam" id="PF09527">
    <property type="entry name" value="ATPase_gene1"/>
    <property type="match status" value="1"/>
</dbReference>
<dbReference type="HOGENOM" id="CLU_137927_0_2_5"/>
<name>B6IX43_RHOCS</name>
<comment type="similarity">
    <text evidence="1">Belongs to the bacterial AtpI family.</text>
</comment>
<keyword evidence="2" id="KW-1133">Transmembrane helix</keyword>
<keyword evidence="4" id="KW-1185">Reference proteome</keyword>
<organism evidence="3 4">
    <name type="scientific">Rhodospirillum centenum (strain ATCC 51521 / SW)</name>
    <dbReference type="NCBI Taxonomy" id="414684"/>
    <lineage>
        <taxon>Bacteria</taxon>
        <taxon>Pseudomonadati</taxon>
        <taxon>Pseudomonadota</taxon>
        <taxon>Alphaproteobacteria</taxon>
        <taxon>Rhodospirillales</taxon>
        <taxon>Rhodospirillaceae</taxon>
        <taxon>Rhodospirillum</taxon>
    </lineage>
</organism>
<feature type="transmembrane region" description="Helical" evidence="2">
    <location>
        <begin position="55"/>
        <end position="73"/>
    </location>
</feature>
<evidence type="ECO:0000256" key="2">
    <source>
        <dbReference type="SAM" id="Phobius"/>
    </source>
</evidence>